<dbReference type="InterPro" id="IPR036416">
    <property type="entry name" value="Pept_tRNA_hydro_sf"/>
</dbReference>
<dbReference type="GO" id="GO:0005737">
    <property type="term" value="C:cytoplasm"/>
    <property type="evidence" value="ECO:0007669"/>
    <property type="project" value="UniProtKB-SubCell"/>
</dbReference>
<keyword evidence="3 7" id="KW-0378">Hydrolase</keyword>
<dbReference type="GO" id="GO:0072344">
    <property type="term" value="P:rescue of stalled ribosome"/>
    <property type="evidence" value="ECO:0007669"/>
    <property type="project" value="UniProtKB-UniRule"/>
</dbReference>
<dbReference type="EMBL" id="MFQB01000037">
    <property type="protein sequence ID" value="OGH66338.1"/>
    <property type="molecule type" value="Genomic_DNA"/>
</dbReference>
<feature type="binding site" evidence="7">
    <location>
        <position position="14"/>
    </location>
    <ligand>
        <name>tRNA</name>
        <dbReference type="ChEBI" id="CHEBI:17843"/>
    </ligand>
</feature>
<dbReference type="NCBIfam" id="TIGR00447">
    <property type="entry name" value="pth"/>
    <property type="match status" value="1"/>
</dbReference>
<dbReference type="PROSITE" id="PS01195">
    <property type="entry name" value="PEPT_TRNA_HYDROL_1"/>
    <property type="match status" value="1"/>
</dbReference>
<evidence type="ECO:0000313" key="10">
    <source>
        <dbReference type="EMBL" id="OGH66338.1"/>
    </source>
</evidence>
<feature type="site" description="Stabilizes the basic form of H active site to accept a proton" evidence="7">
    <location>
        <position position="96"/>
    </location>
</feature>
<evidence type="ECO:0000256" key="9">
    <source>
        <dbReference type="RuleBase" id="RU004320"/>
    </source>
</evidence>
<dbReference type="PANTHER" id="PTHR17224:SF1">
    <property type="entry name" value="PEPTIDYL-TRNA HYDROLASE"/>
    <property type="match status" value="1"/>
</dbReference>
<feature type="binding site" evidence="7">
    <location>
        <position position="69"/>
    </location>
    <ligand>
        <name>tRNA</name>
        <dbReference type="ChEBI" id="CHEBI:17843"/>
    </ligand>
</feature>
<dbReference type="STRING" id="1798680.A3J66_03300"/>
<evidence type="ECO:0000256" key="2">
    <source>
        <dbReference type="ARBA" id="ARBA00022555"/>
    </source>
</evidence>
<comment type="subcellular location">
    <subcellularLocation>
        <location evidence="7">Cytoplasm</location>
    </subcellularLocation>
</comment>
<dbReference type="HAMAP" id="MF_00083">
    <property type="entry name" value="Pept_tRNA_hydro_bact"/>
    <property type="match status" value="1"/>
</dbReference>
<feature type="binding site" evidence="7">
    <location>
        <position position="71"/>
    </location>
    <ligand>
        <name>tRNA</name>
        <dbReference type="ChEBI" id="CHEBI:17843"/>
    </ligand>
</feature>
<evidence type="ECO:0000256" key="3">
    <source>
        <dbReference type="ARBA" id="ARBA00022801"/>
    </source>
</evidence>
<comment type="function">
    <text evidence="7">Catalyzes the release of premature peptidyl moieties from peptidyl-tRNA molecules trapped in stalled 50S ribosomal subunits, and thus maintains levels of free tRNAs and 50S ribosomes.</text>
</comment>
<dbReference type="GO" id="GO:0006515">
    <property type="term" value="P:protein quality control for misfolded or incompletely synthesized proteins"/>
    <property type="evidence" value="ECO:0007669"/>
    <property type="project" value="UniProtKB-UniRule"/>
</dbReference>
<dbReference type="EC" id="3.1.1.29" evidence="1 7"/>
<dbReference type="FunFam" id="3.40.50.1470:FF:000001">
    <property type="entry name" value="Peptidyl-tRNA hydrolase"/>
    <property type="match status" value="1"/>
</dbReference>
<dbReference type="GO" id="GO:0004045">
    <property type="term" value="F:peptidyl-tRNA hydrolase activity"/>
    <property type="evidence" value="ECO:0007669"/>
    <property type="project" value="UniProtKB-UniRule"/>
</dbReference>
<organism evidence="10 11">
    <name type="scientific">Candidatus Magasanikbacteria bacterium RIFCSPHIGHO2_02_FULL_47_14</name>
    <dbReference type="NCBI Taxonomy" id="1798680"/>
    <lineage>
        <taxon>Bacteria</taxon>
        <taxon>Candidatus Magasanikiibacteriota</taxon>
    </lineage>
</organism>
<dbReference type="CDD" id="cd00462">
    <property type="entry name" value="PTH"/>
    <property type="match status" value="1"/>
</dbReference>
<name>A0A1F6M436_9BACT</name>
<gene>
    <name evidence="7" type="primary">pth</name>
    <name evidence="10" type="ORF">A3J66_03300</name>
</gene>
<evidence type="ECO:0000256" key="5">
    <source>
        <dbReference type="ARBA" id="ARBA00038063"/>
    </source>
</evidence>
<dbReference type="SUPFAM" id="SSF53178">
    <property type="entry name" value="Peptidyl-tRNA hydrolase-like"/>
    <property type="match status" value="1"/>
</dbReference>
<dbReference type="InterPro" id="IPR001328">
    <property type="entry name" value="Pept_tRNA_hydro"/>
</dbReference>
<evidence type="ECO:0000313" key="11">
    <source>
        <dbReference type="Proteomes" id="UP000176282"/>
    </source>
</evidence>
<accession>A0A1F6M436</accession>
<dbReference type="AlphaFoldDB" id="A0A1F6M436"/>
<evidence type="ECO:0000256" key="8">
    <source>
        <dbReference type="RuleBase" id="RU000673"/>
    </source>
</evidence>
<dbReference type="PANTHER" id="PTHR17224">
    <property type="entry name" value="PEPTIDYL-TRNA HYDROLASE"/>
    <property type="match status" value="1"/>
</dbReference>
<evidence type="ECO:0000256" key="6">
    <source>
        <dbReference type="ARBA" id="ARBA00050038"/>
    </source>
</evidence>
<evidence type="ECO:0000256" key="4">
    <source>
        <dbReference type="ARBA" id="ARBA00022884"/>
    </source>
</evidence>
<evidence type="ECO:0000256" key="1">
    <source>
        <dbReference type="ARBA" id="ARBA00013260"/>
    </source>
</evidence>
<dbReference type="Gene3D" id="3.40.50.1470">
    <property type="entry name" value="Peptidyl-tRNA hydrolase"/>
    <property type="match status" value="1"/>
</dbReference>
<keyword evidence="7" id="KW-0963">Cytoplasm</keyword>
<feature type="active site" description="Proton acceptor" evidence="7">
    <location>
        <position position="19"/>
    </location>
</feature>
<dbReference type="GO" id="GO:0000049">
    <property type="term" value="F:tRNA binding"/>
    <property type="evidence" value="ECO:0007669"/>
    <property type="project" value="UniProtKB-UniRule"/>
</dbReference>
<comment type="function">
    <text evidence="7">Hydrolyzes ribosome-free peptidyl-tRNAs (with 1 or more amino acids incorporated), which drop off the ribosome during protein synthesis, or as a result of ribosome stalling.</text>
</comment>
<dbReference type="Pfam" id="PF01195">
    <property type="entry name" value="Pept_tRNA_hydro"/>
    <property type="match status" value="1"/>
</dbReference>
<sequence>MKLVIGLGNPGKSYTKTRHNVGFRVLDAFHKQHLASGVSQWQLSKKFNAEVAEETSDGEKILLVKPMTFMNRSGETVGLLMQYYKLSLDDIIVIHDDKDLELGTIKVQRNRGDAGHNGTKSIVEHVGSRDFTRVRCGVLTDAGKKEDTSDFVLGKFGLLERKKVEQLLQQAVEEVEKWLHSFQR</sequence>
<dbReference type="InterPro" id="IPR018171">
    <property type="entry name" value="Pept_tRNA_hydro_CS"/>
</dbReference>
<comment type="similarity">
    <text evidence="5 7 9">Belongs to the PTH family.</text>
</comment>
<keyword evidence="2 7" id="KW-0820">tRNA-binding</keyword>
<feature type="binding site" evidence="7">
    <location>
        <position position="117"/>
    </location>
    <ligand>
        <name>tRNA</name>
        <dbReference type="ChEBI" id="CHEBI:17843"/>
    </ligand>
</feature>
<dbReference type="Proteomes" id="UP000176282">
    <property type="component" value="Unassembled WGS sequence"/>
</dbReference>
<comment type="caution">
    <text evidence="10">The sequence shown here is derived from an EMBL/GenBank/DDBJ whole genome shotgun (WGS) entry which is preliminary data.</text>
</comment>
<protein>
    <recommendedName>
        <fullName evidence="6 7">Peptidyl-tRNA hydrolase</fullName>
        <shortName evidence="7">Pth</shortName>
        <ecNumber evidence="1 7">3.1.1.29</ecNumber>
    </recommendedName>
</protein>
<reference evidence="10 11" key="1">
    <citation type="journal article" date="2016" name="Nat. Commun.">
        <title>Thousands of microbial genomes shed light on interconnected biogeochemical processes in an aquifer system.</title>
        <authorList>
            <person name="Anantharaman K."/>
            <person name="Brown C.T."/>
            <person name="Hug L.A."/>
            <person name="Sharon I."/>
            <person name="Castelle C.J."/>
            <person name="Probst A.J."/>
            <person name="Thomas B.C."/>
            <person name="Singh A."/>
            <person name="Wilkins M.J."/>
            <person name="Karaoz U."/>
            <person name="Brodie E.L."/>
            <person name="Williams K.H."/>
            <person name="Hubbard S.S."/>
            <person name="Banfield J.F."/>
        </authorList>
    </citation>
    <scope>NUCLEOTIDE SEQUENCE [LARGE SCALE GENOMIC DNA]</scope>
</reference>
<comment type="catalytic activity">
    <reaction evidence="7 8">
        <text>an N-acyl-L-alpha-aminoacyl-tRNA + H2O = an N-acyl-L-amino acid + a tRNA + H(+)</text>
        <dbReference type="Rhea" id="RHEA:54448"/>
        <dbReference type="Rhea" id="RHEA-COMP:10123"/>
        <dbReference type="Rhea" id="RHEA-COMP:13883"/>
        <dbReference type="ChEBI" id="CHEBI:15377"/>
        <dbReference type="ChEBI" id="CHEBI:15378"/>
        <dbReference type="ChEBI" id="CHEBI:59874"/>
        <dbReference type="ChEBI" id="CHEBI:78442"/>
        <dbReference type="ChEBI" id="CHEBI:138191"/>
        <dbReference type="EC" id="3.1.1.29"/>
    </reaction>
</comment>
<feature type="site" description="Discriminates between blocked and unblocked aminoacyl-tRNA" evidence="7">
    <location>
        <position position="9"/>
    </location>
</feature>
<proteinExistence type="inferred from homology"/>
<comment type="subunit">
    <text evidence="7">Monomer.</text>
</comment>
<keyword evidence="4 7" id="KW-0694">RNA-binding</keyword>
<evidence type="ECO:0000256" key="7">
    <source>
        <dbReference type="HAMAP-Rule" id="MF_00083"/>
    </source>
</evidence>